<proteinExistence type="inferred from homology"/>
<evidence type="ECO:0000256" key="8">
    <source>
        <dbReference type="ARBA" id="ARBA00031108"/>
    </source>
</evidence>
<evidence type="ECO:0000256" key="7">
    <source>
        <dbReference type="ARBA" id="ARBA00023315"/>
    </source>
</evidence>
<dbReference type="EMBL" id="CU466930">
    <property type="protein sequence ID" value="CAO80500.1"/>
    <property type="molecule type" value="Genomic_DNA"/>
</dbReference>
<dbReference type="InterPro" id="IPR002505">
    <property type="entry name" value="PTA_PTB"/>
</dbReference>
<dbReference type="NCBIfam" id="NF007233">
    <property type="entry name" value="PRK09653.1"/>
    <property type="match status" value="1"/>
</dbReference>
<dbReference type="PIRSF" id="PIRSF000428">
    <property type="entry name" value="P_Ac_trans"/>
    <property type="match status" value="1"/>
</dbReference>
<feature type="domain" description="Phosphate acetyl/butaryl transferase" evidence="9">
    <location>
        <begin position="3"/>
        <end position="324"/>
    </location>
</feature>
<dbReference type="GO" id="GO:0008959">
    <property type="term" value="F:phosphate acetyltransferase activity"/>
    <property type="evidence" value="ECO:0007669"/>
    <property type="project" value="UniProtKB-EC"/>
</dbReference>
<dbReference type="PANTHER" id="PTHR43356:SF3">
    <property type="entry name" value="PHOSPHATE ACETYLTRANSFERASE"/>
    <property type="match status" value="1"/>
</dbReference>
<keyword evidence="6 10" id="KW-0808">Transferase</keyword>
<dbReference type="Proteomes" id="UP000002019">
    <property type="component" value="Chromosome"/>
</dbReference>
<dbReference type="Pfam" id="PF01515">
    <property type="entry name" value="PTA_PTB"/>
    <property type="match status" value="1"/>
</dbReference>
<accession>B0VGR3</accession>
<dbReference type="STRING" id="459349.CLOAM0615"/>
<dbReference type="NCBIfam" id="TIGR00651">
    <property type="entry name" value="pta"/>
    <property type="match status" value="1"/>
</dbReference>
<evidence type="ECO:0000313" key="10">
    <source>
        <dbReference type="EMBL" id="CAO80500.1"/>
    </source>
</evidence>
<dbReference type="InterPro" id="IPR012147">
    <property type="entry name" value="P_Ac_Bu_trans"/>
</dbReference>
<dbReference type="AlphaFoldDB" id="B0VGR3"/>
<comment type="similarity">
    <text evidence="3">Belongs to the phosphate acetyltransferase and butyryltransferase family.</text>
</comment>
<dbReference type="InterPro" id="IPR004614">
    <property type="entry name" value="P_AcTrfase"/>
</dbReference>
<dbReference type="InterPro" id="IPR042113">
    <property type="entry name" value="P_AcTrfase_dom1"/>
</dbReference>
<evidence type="ECO:0000256" key="4">
    <source>
        <dbReference type="ARBA" id="ARBA00012707"/>
    </source>
</evidence>
<keyword evidence="11" id="KW-1185">Reference proteome</keyword>
<keyword evidence="7 10" id="KW-0012">Acyltransferase</keyword>
<evidence type="ECO:0000313" key="11">
    <source>
        <dbReference type="Proteomes" id="UP000002019"/>
    </source>
</evidence>
<name>B0VGR3_CLOAI</name>
<reference evidence="10 11" key="1">
    <citation type="journal article" date="2008" name="J. Bacteriol.">
        <title>'Candidatus Cloacamonas acidaminovorans': genome sequence reconstruction provides a first glimpse of a new bacterial division.</title>
        <authorList>
            <person name="Pelletier E."/>
            <person name="Kreimeyer A."/>
            <person name="Bocs S."/>
            <person name="Rouy Z."/>
            <person name="Gyapay G."/>
            <person name="Chouari R."/>
            <person name="Riviere D."/>
            <person name="Ganesan A."/>
            <person name="Daegelen P."/>
            <person name="Sghir A."/>
            <person name="Cohen G.N."/>
            <person name="Medigue C."/>
            <person name="Weissenbach J."/>
            <person name="Le Paslier D."/>
        </authorList>
    </citation>
    <scope>NUCLEOTIDE SEQUENCE [LARGE SCALE GENOMIC DNA]</scope>
    <source>
        <strain evidence="11">Evry</strain>
    </source>
</reference>
<organism evidence="10 11">
    <name type="scientific">Cloacimonas acidaminovorans (strain Evry)</name>
    <dbReference type="NCBI Taxonomy" id="459349"/>
    <lineage>
        <taxon>Bacteria</taxon>
        <taxon>Pseudomonadati</taxon>
        <taxon>Candidatus Cloacimonadota</taxon>
        <taxon>Candidatus Cloacimonadia</taxon>
        <taxon>Candidatus Cloacimonadales</taxon>
        <taxon>Candidatus Cloacimonadaceae</taxon>
        <taxon>Candidatus Cloacimonas</taxon>
    </lineage>
</organism>
<dbReference type="RefSeq" id="WP_015424360.1">
    <property type="nucleotide sequence ID" value="NC_020449.1"/>
</dbReference>
<evidence type="ECO:0000259" key="9">
    <source>
        <dbReference type="Pfam" id="PF01515"/>
    </source>
</evidence>
<evidence type="ECO:0000256" key="1">
    <source>
        <dbReference type="ARBA" id="ARBA00000705"/>
    </source>
</evidence>
<dbReference type="eggNOG" id="COG0280">
    <property type="taxonomic scope" value="Bacteria"/>
</dbReference>
<dbReference type="Gene3D" id="3.40.50.10750">
    <property type="entry name" value="Isocitrate/Isopropylmalate dehydrogenase-like"/>
    <property type="match status" value="1"/>
</dbReference>
<evidence type="ECO:0000256" key="3">
    <source>
        <dbReference type="ARBA" id="ARBA00005656"/>
    </source>
</evidence>
<dbReference type="PANTHER" id="PTHR43356">
    <property type="entry name" value="PHOSPHATE ACETYLTRANSFERASE"/>
    <property type="match status" value="1"/>
</dbReference>
<dbReference type="InterPro" id="IPR050500">
    <property type="entry name" value="Phos_Acetyltrans/Butyryltrans"/>
</dbReference>
<protein>
    <recommendedName>
        <fullName evidence="5">Phosphate acetyltransferase</fullName>
        <ecNumber evidence="4">2.3.1.8</ecNumber>
    </recommendedName>
    <alternativeName>
        <fullName evidence="8">Phosphotransacetylase</fullName>
    </alternativeName>
</protein>
<comment type="pathway">
    <text evidence="2">Metabolic intermediate biosynthesis; acetyl-CoA biosynthesis; acetyl-CoA from acetate: step 2/2.</text>
</comment>
<dbReference type="Gene3D" id="3.40.50.10950">
    <property type="match status" value="1"/>
</dbReference>
<evidence type="ECO:0000256" key="2">
    <source>
        <dbReference type="ARBA" id="ARBA00004989"/>
    </source>
</evidence>
<dbReference type="SUPFAM" id="SSF53659">
    <property type="entry name" value="Isocitrate/Isopropylmalate dehydrogenase-like"/>
    <property type="match status" value="1"/>
</dbReference>
<dbReference type="KEGG" id="caci:CLOAM0615"/>
<dbReference type="OrthoDB" id="9808984at2"/>
<evidence type="ECO:0000256" key="5">
    <source>
        <dbReference type="ARBA" id="ARBA00021528"/>
    </source>
</evidence>
<comment type="catalytic activity">
    <reaction evidence="1">
        <text>acetyl-CoA + phosphate = acetyl phosphate + CoA</text>
        <dbReference type="Rhea" id="RHEA:19521"/>
        <dbReference type="ChEBI" id="CHEBI:22191"/>
        <dbReference type="ChEBI" id="CHEBI:43474"/>
        <dbReference type="ChEBI" id="CHEBI:57287"/>
        <dbReference type="ChEBI" id="CHEBI:57288"/>
        <dbReference type="EC" id="2.3.1.8"/>
    </reaction>
</comment>
<dbReference type="EC" id="2.3.1.8" evidence="4"/>
<sequence length="334" mass="35662">MFIIDDLINKAKGNSGSIVLPESTDPRVLTAVAKIVAMDLAKVTLLGESEIINQEAKALNIELNNVTIINPETSEDIPAFAEAYYQRRKEKGVTMAQAIETVKNPLYFGASMVKEGKVEGMVAGAVNITADVLRAALQVIGVMPGLKTVSSAFIMPVPDFRGEKRIFLFADCAVVPNPSSEQLADIAMSSALTRKAIIGDEPKVALLSFSTLGSAKHELVDKVTMAKEILTERKVDFDFDGELQVDAAIIPEVAKRKAPQSSVAGNANILIFPDLQAGNIGYKLAQYIGKVEAIGPIIQGLAAPVSDLSRGCSAEDIVNTVAIVLLLADQQKKK</sequence>
<evidence type="ECO:0000256" key="6">
    <source>
        <dbReference type="ARBA" id="ARBA00022679"/>
    </source>
</evidence>
<gene>
    <name evidence="10" type="primary">pta</name>
    <name evidence="10" type="ordered locus">CLOAM0615</name>
</gene>
<dbReference type="InterPro" id="IPR042112">
    <property type="entry name" value="P_AcTrfase_dom2"/>
</dbReference>
<dbReference type="HOGENOM" id="CLU_019723_0_1_0"/>